<dbReference type="Proteomes" id="UP000663868">
    <property type="component" value="Unassembled WGS sequence"/>
</dbReference>
<proteinExistence type="predicted"/>
<name>A0A820H5U5_9BILA</name>
<evidence type="ECO:0000313" key="2">
    <source>
        <dbReference type="Proteomes" id="UP000663868"/>
    </source>
</evidence>
<accession>A0A820H5U5</accession>
<gene>
    <name evidence="1" type="ORF">KXQ929_LOCUS44912</name>
</gene>
<dbReference type="EMBL" id="CAJOBB010013376">
    <property type="protein sequence ID" value="CAF4289604.1"/>
    <property type="molecule type" value="Genomic_DNA"/>
</dbReference>
<evidence type="ECO:0000313" key="1">
    <source>
        <dbReference type="EMBL" id="CAF4289604.1"/>
    </source>
</evidence>
<dbReference type="AlphaFoldDB" id="A0A820H5U5"/>
<reference evidence="1" key="1">
    <citation type="submission" date="2021-02" db="EMBL/GenBank/DDBJ databases">
        <authorList>
            <person name="Nowell W R."/>
        </authorList>
    </citation>
    <scope>NUCLEOTIDE SEQUENCE</scope>
</reference>
<organism evidence="1 2">
    <name type="scientific">Adineta steineri</name>
    <dbReference type="NCBI Taxonomy" id="433720"/>
    <lineage>
        <taxon>Eukaryota</taxon>
        <taxon>Metazoa</taxon>
        <taxon>Spiralia</taxon>
        <taxon>Gnathifera</taxon>
        <taxon>Rotifera</taxon>
        <taxon>Eurotatoria</taxon>
        <taxon>Bdelloidea</taxon>
        <taxon>Adinetida</taxon>
        <taxon>Adinetidae</taxon>
        <taxon>Adineta</taxon>
    </lineage>
</organism>
<feature type="non-terminal residue" evidence="1">
    <location>
        <position position="1"/>
    </location>
</feature>
<sequence length="60" mass="7252">DCLREISPEKLRRVLNIVENVSQAQMTEEMIDELGEYLYQKYAPQIYLLKFYEDNLRTHT</sequence>
<protein>
    <submittedName>
        <fullName evidence="1">Uncharacterized protein</fullName>
    </submittedName>
</protein>
<comment type="caution">
    <text evidence="1">The sequence shown here is derived from an EMBL/GenBank/DDBJ whole genome shotgun (WGS) entry which is preliminary data.</text>
</comment>